<dbReference type="EMBL" id="JABCRI010000011">
    <property type="protein sequence ID" value="KAF8397336.1"/>
    <property type="molecule type" value="Genomic_DNA"/>
</dbReference>
<dbReference type="Proteomes" id="UP000655225">
    <property type="component" value="Unassembled WGS sequence"/>
</dbReference>
<feature type="compositionally biased region" description="Basic and acidic residues" evidence="1">
    <location>
        <begin position="8"/>
        <end position="21"/>
    </location>
</feature>
<dbReference type="PANTHER" id="PTHR46872">
    <property type="entry name" value="DNA BINDING PROTEIN"/>
    <property type="match status" value="1"/>
</dbReference>
<feature type="region of interest" description="Disordered" evidence="1">
    <location>
        <begin position="1"/>
        <end position="21"/>
    </location>
</feature>
<name>A0A835DBS2_TETSI</name>
<sequence>MAVLEGSDVCHGEERKHEVSPLKRDHIRIKKPGLGSNAGSNSLRQKHESLLDMLLWLKEVATDPCIPRASPGAVCPLRGQILKVRKVLLPSNAEFPSKKRKLRQFLRGKSSDISELTSEKSYQQSFTGLSKGQSSSASSRACLHNITDSIRSLDQTILRNSSSWFLNFGDNFQGNQVSTDPSFQDDALDWTSSPNDDFLLSIDSDESVNGSNPSSPTKPILRDSPLLIFDDSVNSLNPSSTEKPKQLNLQTSRKSIRLLNFIGDYLPRMAIPVGPRFQADVPDWTDPFNNENPYDCDGDSDYSKWLGTQIWPIEGGRTWTIEKVIGKGRPDSCSCVSPSSVECIKHHIIKERSRLQSDLGPAFFSWKFDEMGEEVSKLWTLKEERSFKSLVKMNPIATGKSFWKPALKLFPSKCKESIVNYYFNVFVPRRMSMQTRSTSERVNSDDDEAEEAFNSMGSRKRCRAESVSFGRSKDVKTRYLIQRR</sequence>
<dbReference type="PANTHER" id="PTHR46872:SF10">
    <property type="entry name" value="MYB-LIKE DOMAIN-CONTAINING PROTEIN"/>
    <property type="match status" value="1"/>
</dbReference>
<dbReference type="OMA" id="ACLHNIT"/>
<accession>A0A835DBS2</accession>
<keyword evidence="3" id="KW-1185">Reference proteome</keyword>
<feature type="region of interest" description="Disordered" evidence="1">
    <location>
        <begin position="436"/>
        <end position="455"/>
    </location>
</feature>
<evidence type="ECO:0000313" key="3">
    <source>
        <dbReference type="Proteomes" id="UP000655225"/>
    </source>
</evidence>
<comment type="caution">
    <text evidence="2">The sequence shown here is derived from an EMBL/GenBank/DDBJ whole genome shotgun (WGS) entry which is preliminary data.</text>
</comment>
<evidence type="ECO:0000313" key="2">
    <source>
        <dbReference type="EMBL" id="KAF8397336.1"/>
    </source>
</evidence>
<gene>
    <name evidence="2" type="ORF">HHK36_016249</name>
</gene>
<proteinExistence type="predicted"/>
<organism evidence="2 3">
    <name type="scientific">Tetracentron sinense</name>
    <name type="common">Spur-leaf</name>
    <dbReference type="NCBI Taxonomy" id="13715"/>
    <lineage>
        <taxon>Eukaryota</taxon>
        <taxon>Viridiplantae</taxon>
        <taxon>Streptophyta</taxon>
        <taxon>Embryophyta</taxon>
        <taxon>Tracheophyta</taxon>
        <taxon>Spermatophyta</taxon>
        <taxon>Magnoliopsida</taxon>
        <taxon>Trochodendrales</taxon>
        <taxon>Trochodendraceae</taxon>
        <taxon>Tetracentron</taxon>
    </lineage>
</organism>
<evidence type="ECO:0000256" key="1">
    <source>
        <dbReference type="SAM" id="MobiDB-lite"/>
    </source>
</evidence>
<dbReference type="AlphaFoldDB" id="A0A835DBS2"/>
<protein>
    <submittedName>
        <fullName evidence="2">Uncharacterized protein</fullName>
    </submittedName>
</protein>
<dbReference type="OrthoDB" id="1938526at2759"/>
<reference evidence="2 3" key="1">
    <citation type="submission" date="2020-04" db="EMBL/GenBank/DDBJ databases">
        <title>Plant Genome Project.</title>
        <authorList>
            <person name="Zhang R.-G."/>
        </authorList>
    </citation>
    <scope>NUCLEOTIDE SEQUENCE [LARGE SCALE GENOMIC DNA]</scope>
    <source>
        <strain evidence="2">YNK0</strain>
        <tissue evidence="2">Leaf</tissue>
    </source>
</reference>